<feature type="region of interest" description="Disordered" evidence="1">
    <location>
        <begin position="1"/>
        <end position="45"/>
    </location>
</feature>
<evidence type="ECO:0000313" key="3">
    <source>
        <dbReference type="Proteomes" id="UP000265419"/>
    </source>
</evidence>
<dbReference type="AlphaFoldDB" id="A0A399J8Q7"/>
<reference evidence="2 3" key="1">
    <citation type="submission" date="2018-07" db="EMBL/GenBank/DDBJ databases">
        <title>Arthrobacter sp. nov., isolated from raw cow's milk with high bacterial count.</title>
        <authorList>
            <person name="Hahne J."/>
            <person name="Isele D."/>
            <person name="Lipski A."/>
        </authorList>
    </citation>
    <scope>NUCLEOTIDE SEQUENCE [LARGE SCALE GENOMIC DNA]</scope>
    <source>
        <strain evidence="2 3">JZ R-35</strain>
    </source>
</reference>
<feature type="compositionally biased region" description="Polar residues" evidence="1">
    <location>
        <begin position="1"/>
        <end position="13"/>
    </location>
</feature>
<protein>
    <submittedName>
        <fullName evidence="2">Uncharacterized protein</fullName>
    </submittedName>
</protein>
<evidence type="ECO:0000256" key="1">
    <source>
        <dbReference type="SAM" id="MobiDB-lite"/>
    </source>
</evidence>
<keyword evidence="3" id="KW-1185">Reference proteome</keyword>
<accession>A0A399J8Q7</accession>
<sequence length="144" mass="15881">MTTLNNRRQLQSEATRHSPAPWVIDPELPGDVRDDSNEPVSWGADPAGPALIAAAPTHLADLITALEQIERIREVHKAETVHAITGYDCCIEDCDHEGECPTEPIEVCAECNRIAKESYRYFGENGLGNVLYPCPTIRILDGNE</sequence>
<evidence type="ECO:0000313" key="2">
    <source>
        <dbReference type="EMBL" id="RII41908.1"/>
    </source>
</evidence>
<proteinExistence type="predicted"/>
<name>A0A399J8Q7_9MICC</name>
<dbReference type="RefSeq" id="WP_119425058.1">
    <property type="nucleotide sequence ID" value="NZ_QQXK01000019.1"/>
</dbReference>
<dbReference type="EMBL" id="QQXK01000019">
    <property type="protein sequence ID" value="RII41908.1"/>
    <property type="molecule type" value="Genomic_DNA"/>
</dbReference>
<gene>
    <name evidence="2" type="ORF">DWB68_10300</name>
</gene>
<organism evidence="2 3">
    <name type="scientific">Galactobacter valiniphilus</name>
    <dbReference type="NCBI Taxonomy" id="2676122"/>
    <lineage>
        <taxon>Bacteria</taxon>
        <taxon>Bacillati</taxon>
        <taxon>Actinomycetota</taxon>
        <taxon>Actinomycetes</taxon>
        <taxon>Micrococcales</taxon>
        <taxon>Micrococcaceae</taxon>
        <taxon>Galactobacter</taxon>
    </lineage>
</organism>
<comment type="caution">
    <text evidence="2">The sequence shown here is derived from an EMBL/GenBank/DDBJ whole genome shotgun (WGS) entry which is preliminary data.</text>
</comment>
<dbReference type="Proteomes" id="UP000265419">
    <property type="component" value="Unassembled WGS sequence"/>
</dbReference>